<protein>
    <submittedName>
        <fullName evidence="1">Uncharacterized protein</fullName>
    </submittedName>
</protein>
<evidence type="ECO:0000313" key="1">
    <source>
        <dbReference type="EMBL" id="MFC4729914.1"/>
    </source>
</evidence>
<comment type="caution">
    <text evidence="1">The sequence shown here is derived from an EMBL/GenBank/DDBJ whole genome shotgun (WGS) entry which is preliminary data.</text>
</comment>
<evidence type="ECO:0000313" key="2">
    <source>
        <dbReference type="Proteomes" id="UP001595892"/>
    </source>
</evidence>
<proteinExistence type="predicted"/>
<dbReference type="EMBL" id="JBHSGG010000071">
    <property type="protein sequence ID" value="MFC4729914.1"/>
    <property type="molecule type" value="Genomic_DNA"/>
</dbReference>
<sequence>MSINDCDEGDAVVVTCRDGSRRIGVISSLDEESLILEDVHGDALRLAREAVAAVVKQG</sequence>
<dbReference type="Proteomes" id="UP001595892">
    <property type="component" value="Unassembled WGS sequence"/>
</dbReference>
<accession>A0ABV9NQJ5</accession>
<organism evidence="1 2">
    <name type="scientific">Coralloluteibacterium thermophilum</name>
    <dbReference type="NCBI Taxonomy" id="2707049"/>
    <lineage>
        <taxon>Bacteria</taxon>
        <taxon>Pseudomonadati</taxon>
        <taxon>Pseudomonadota</taxon>
        <taxon>Gammaproteobacteria</taxon>
        <taxon>Lysobacterales</taxon>
        <taxon>Lysobacteraceae</taxon>
        <taxon>Coralloluteibacterium</taxon>
    </lineage>
</organism>
<name>A0ABV9NQJ5_9GAMM</name>
<gene>
    <name evidence="1" type="ORF">ACFO3Q_17260</name>
</gene>
<reference evidence="2" key="1">
    <citation type="journal article" date="2019" name="Int. J. Syst. Evol. Microbiol.">
        <title>The Global Catalogue of Microorganisms (GCM) 10K type strain sequencing project: providing services to taxonomists for standard genome sequencing and annotation.</title>
        <authorList>
            <consortium name="The Broad Institute Genomics Platform"/>
            <consortium name="The Broad Institute Genome Sequencing Center for Infectious Disease"/>
            <person name="Wu L."/>
            <person name="Ma J."/>
        </authorList>
    </citation>
    <scope>NUCLEOTIDE SEQUENCE [LARGE SCALE GENOMIC DNA]</scope>
    <source>
        <strain evidence="2">CGMCC 1.13574</strain>
    </source>
</reference>
<keyword evidence="2" id="KW-1185">Reference proteome</keyword>
<dbReference type="RefSeq" id="WP_377006196.1">
    <property type="nucleotide sequence ID" value="NZ_JBHSGG010000071.1"/>
</dbReference>